<feature type="region of interest" description="Disordered" evidence="4">
    <location>
        <begin position="279"/>
        <end position="305"/>
    </location>
</feature>
<feature type="repeat" description="ANK" evidence="3">
    <location>
        <begin position="736"/>
        <end position="768"/>
    </location>
</feature>
<accession>A0ABR4AU85</accession>
<evidence type="ECO:0000313" key="6">
    <source>
        <dbReference type="Proteomes" id="UP001590950"/>
    </source>
</evidence>
<keyword evidence="2 3" id="KW-0040">ANK repeat</keyword>
<name>A0ABR4AU85_9LECA</name>
<dbReference type="Gene3D" id="1.25.40.20">
    <property type="entry name" value="Ankyrin repeat-containing domain"/>
    <property type="match status" value="5"/>
</dbReference>
<evidence type="ECO:0000313" key="5">
    <source>
        <dbReference type="EMBL" id="KAL2048366.1"/>
    </source>
</evidence>
<feature type="repeat" description="ANK" evidence="3">
    <location>
        <begin position="669"/>
        <end position="701"/>
    </location>
</feature>
<gene>
    <name evidence="5" type="ORF">N7G274_000277</name>
</gene>
<keyword evidence="1" id="KW-0677">Repeat</keyword>
<feature type="repeat" description="ANK" evidence="3">
    <location>
        <begin position="834"/>
        <end position="866"/>
    </location>
</feature>
<dbReference type="SUPFAM" id="SSF48452">
    <property type="entry name" value="TPR-like"/>
    <property type="match status" value="1"/>
</dbReference>
<dbReference type="InterPro" id="IPR002110">
    <property type="entry name" value="Ankyrin_rpt"/>
</dbReference>
<feature type="repeat" description="ANK" evidence="3">
    <location>
        <begin position="593"/>
        <end position="625"/>
    </location>
</feature>
<dbReference type="SMART" id="SM00248">
    <property type="entry name" value="ANK"/>
    <property type="match status" value="11"/>
</dbReference>
<dbReference type="PROSITE" id="PS50297">
    <property type="entry name" value="ANK_REP_REGION"/>
    <property type="match status" value="8"/>
</dbReference>
<dbReference type="PRINTS" id="PR01415">
    <property type="entry name" value="ANKYRIN"/>
</dbReference>
<dbReference type="InterPro" id="IPR036770">
    <property type="entry name" value="Ankyrin_rpt-contain_sf"/>
</dbReference>
<dbReference type="Proteomes" id="UP001590950">
    <property type="component" value="Unassembled WGS sequence"/>
</dbReference>
<evidence type="ECO:0000256" key="2">
    <source>
        <dbReference type="ARBA" id="ARBA00023043"/>
    </source>
</evidence>
<protein>
    <recommendedName>
        <fullName evidence="7">Ankyrin repeat protein</fullName>
    </recommendedName>
</protein>
<dbReference type="PANTHER" id="PTHR24198">
    <property type="entry name" value="ANKYRIN REPEAT AND PROTEIN KINASE DOMAIN-CONTAINING PROTEIN"/>
    <property type="match status" value="1"/>
</dbReference>
<feature type="repeat" description="ANK" evidence="3">
    <location>
        <begin position="560"/>
        <end position="592"/>
    </location>
</feature>
<evidence type="ECO:0000256" key="3">
    <source>
        <dbReference type="PROSITE-ProRule" id="PRU00023"/>
    </source>
</evidence>
<sequence>MDPISILGSVGSTSQIVYAISKTLFSLISSAKVVDQSLEALHIEVKGLHGVLTTVESSLKDSVIAQTKEAEALANGIWTSLDSATEDCQRTVIALQEVLQGLTGSASTSYKRIIKQVQLDMNADDIRNIRSRIHIHSFILQLTLQMAVLLISCLASNNAIDIVNPKLDVINPKLDSLMEMVSKLDVSQIAATNSKLPEVFRNPNVLAQTEKLKQNAKAVITTASTITRTTSPTWSGSEVKFSKISSEDGPTLDAMGKRRIEQWIPEPAIEEEFSLHTDMSPKTGITSQSAAATSNRDSELTDSESDGEIEVDIISRFLTRGQHEYNENRHAEAIKLFRTGLQRASSLTLEMRVSLKIRDIQLKLGCSHLYQGDLFEAEGLFIGLVKHVSDDENLARALHASSGLAQVHLCRQSFRNAEYWCKKCLIGWKRLFGKEHSFYINSLWLMEFIHELEGDPDTAGVFSDLVLATKTENHVHTSNPTAFQPEKIRQLVTRSRKTLAETLLSSLGFDTNSESFSADDALLKLSGLKSGENLRSNCNMALTAQYLLNRGANVNARNISDVTALISASRLGHTDIVQLLCVHGADINQKSFMGNTALHAAAREGHLPIVKLLCERGVDVNVKGRANSERNSSAASGEGLSGFLESLQLDPSFSTRFGRANTEVAHLGAGTTAMIEAAYGGHMPVVEFLLNRGANMEQNDNNHRHTVLLAAVSRGQETTVQYILKAGANIEANDRDGYTALHLAVRNGFNSLTELLLDSGALTETTSGRGTTPLIAAASKGNARAVELLLNAGANIEARDDSKMTALIHATRNSCNECIEVLLSRGASTETPPDIMAPLHIAICQDNRTTVKLLLEAGANSELKYKEDCTPLIHAVRMGYSNIAQSLLAHRVPTEAISMDSHTAFLTAAIRGDLDMAKMLLDAGANLEAKRTSGATAVIAIAGNAARFCEWAPAHTRRVEMMRLLCERGANLAAKDCWGKTALKEAGKDSSSDKKLLVQILKSHGAK</sequence>
<evidence type="ECO:0000256" key="1">
    <source>
        <dbReference type="ARBA" id="ARBA00022737"/>
    </source>
</evidence>
<keyword evidence="6" id="KW-1185">Reference proteome</keyword>
<proteinExistence type="predicted"/>
<comment type="caution">
    <text evidence="5">The sequence shown here is derived from an EMBL/GenBank/DDBJ whole genome shotgun (WGS) entry which is preliminary data.</text>
</comment>
<dbReference type="PROSITE" id="PS50088">
    <property type="entry name" value="ANK_REPEAT"/>
    <property type="match status" value="8"/>
</dbReference>
<feature type="repeat" description="ANK" evidence="3">
    <location>
        <begin position="769"/>
        <end position="801"/>
    </location>
</feature>
<reference evidence="5 6" key="1">
    <citation type="submission" date="2024-09" db="EMBL/GenBank/DDBJ databases">
        <title>Rethinking Asexuality: The Enigmatic Case of Functional Sexual Genes in Lepraria (Stereocaulaceae).</title>
        <authorList>
            <person name="Doellman M."/>
            <person name="Sun Y."/>
            <person name="Barcenas-Pena A."/>
            <person name="Lumbsch H.T."/>
            <person name="Grewe F."/>
        </authorList>
    </citation>
    <scope>NUCLEOTIDE SEQUENCE [LARGE SCALE GENOMIC DNA]</scope>
    <source>
        <strain evidence="5 6">Mercado 3170</strain>
    </source>
</reference>
<dbReference type="Pfam" id="PF12796">
    <property type="entry name" value="Ank_2"/>
    <property type="match status" value="4"/>
</dbReference>
<organism evidence="5 6">
    <name type="scientific">Stereocaulon virgatum</name>
    <dbReference type="NCBI Taxonomy" id="373712"/>
    <lineage>
        <taxon>Eukaryota</taxon>
        <taxon>Fungi</taxon>
        <taxon>Dikarya</taxon>
        <taxon>Ascomycota</taxon>
        <taxon>Pezizomycotina</taxon>
        <taxon>Lecanoromycetes</taxon>
        <taxon>OSLEUM clade</taxon>
        <taxon>Lecanoromycetidae</taxon>
        <taxon>Lecanorales</taxon>
        <taxon>Lecanorineae</taxon>
        <taxon>Stereocaulaceae</taxon>
        <taxon>Stereocaulon</taxon>
    </lineage>
</organism>
<dbReference type="InterPro" id="IPR011990">
    <property type="entry name" value="TPR-like_helical_dom_sf"/>
</dbReference>
<feature type="repeat" description="ANK" evidence="3">
    <location>
        <begin position="703"/>
        <end position="735"/>
    </location>
</feature>
<feature type="compositionally biased region" description="Polar residues" evidence="4">
    <location>
        <begin position="283"/>
        <end position="295"/>
    </location>
</feature>
<evidence type="ECO:0008006" key="7">
    <source>
        <dbReference type="Google" id="ProtNLM"/>
    </source>
</evidence>
<feature type="repeat" description="ANK" evidence="3">
    <location>
        <begin position="900"/>
        <end position="932"/>
    </location>
</feature>
<evidence type="ECO:0000256" key="4">
    <source>
        <dbReference type="SAM" id="MobiDB-lite"/>
    </source>
</evidence>
<dbReference type="PANTHER" id="PTHR24198:SF165">
    <property type="entry name" value="ANKYRIN REPEAT-CONTAINING PROTEIN-RELATED"/>
    <property type="match status" value="1"/>
</dbReference>
<dbReference type="EMBL" id="JBEFKJ010000001">
    <property type="protein sequence ID" value="KAL2048366.1"/>
    <property type="molecule type" value="Genomic_DNA"/>
</dbReference>
<dbReference type="SUPFAM" id="SSF48403">
    <property type="entry name" value="Ankyrin repeat"/>
    <property type="match status" value="2"/>
</dbReference>